<feature type="transmembrane region" description="Helical" evidence="9">
    <location>
        <begin position="179"/>
        <end position="198"/>
    </location>
</feature>
<dbReference type="GO" id="GO:0016020">
    <property type="term" value="C:membrane"/>
    <property type="evidence" value="ECO:0007669"/>
    <property type="project" value="UniProtKB-SubCell"/>
</dbReference>
<dbReference type="InterPro" id="IPR015720">
    <property type="entry name" value="Emp24-like"/>
</dbReference>
<evidence type="ECO:0000256" key="3">
    <source>
        <dbReference type="ARBA" id="ARBA00022692"/>
    </source>
</evidence>
<dbReference type="AlphaFoldDB" id="J6EXS9"/>
<keyword evidence="5 9" id="KW-1133">Transmembrane helix</keyword>
<keyword evidence="4 10" id="KW-0732">Signal</keyword>
<dbReference type="InterPro" id="IPR009038">
    <property type="entry name" value="GOLD_dom"/>
</dbReference>
<organism evidence="12 13">
    <name type="scientific">Trichosporon asahii var. asahii (strain ATCC 90039 / CBS 2479 / JCM 2466 / KCTC 7840 / NBRC 103889/ NCYC 2677 / UAMH 7654)</name>
    <name type="common">Yeast</name>
    <dbReference type="NCBI Taxonomy" id="1186058"/>
    <lineage>
        <taxon>Eukaryota</taxon>
        <taxon>Fungi</taxon>
        <taxon>Dikarya</taxon>
        <taxon>Basidiomycota</taxon>
        <taxon>Agaricomycotina</taxon>
        <taxon>Tremellomycetes</taxon>
        <taxon>Trichosporonales</taxon>
        <taxon>Trichosporonaceae</taxon>
        <taxon>Trichosporon</taxon>
    </lineage>
</organism>
<dbReference type="Proteomes" id="UP000002748">
    <property type="component" value="Unassembled WGS sequence"/>
</dbReference>
<feature type="domain" description="GOLD" evidence="11">
    <location>
        <begin position="28"/>
        <end position="123"/>
    </location>
</feature>
<protein>
    <submittedName>
        <fullName evidence="12">ER to golgi family transport-related protein</fullName>
    </submittedName>
</protein>
<evidence type="ECO:0000256" key="1">
    <source>
        <dbReference type="ARBA" id="ARBA00004479"/>
    </source>
</evidence>
<feature type="chain" id="PRO_5003787963" evidence="10">
    <location>
        <begin position="19"/>
        <end position="211"/>
    </location>
</feature>
<dbReference type="HOGENOM" id="CLU_066963_2_1_1"/>
<keyword evidence="6 9" id="KW-0472">Membrane</keyword>
<feature type="coiled-coil region" evidence="8">
    <location>
        <begin position="137"/>
        <end position="174"/>
    </location>
</feature>
<dbReference type="PANTHER" id="PTHR22811">
    <property type="entry name" value="TRANSMEMBRANE EMP24 DOMAIN-CONTAINING PROTEIN"/>
    <property type="match status" value="1"/>
</dbReference>
<dbReference type="PROSITE" id="PS50866">
    <property type="entry name" value="GOLD"/>
    <property type="match status" value="1"/>
</dbReference>
<evidence type="ECO:0000256" key="4">
    <source>
        <dbReference type="ARBA" id="ARBA00022729"/>
    </source>
</evidence>
<keyword evidence="8" id="KW-0175">Coiled coil</keyword>
<evidence type="ECO:0000256" key="5">
    <source>
        <dbReference type="ARBA" id="ARBA00022989"/>
    </source>
</evidence>
<dbReference type="VEuPathDB" id="FungiDB:A1Q1_01363"/>
<dbReference type="Pfam" id="PF01105">
    <property type="entry name" value="EMP24_GP25L"/>
    <property type="match status" value="1"/>
</dbReference>
<evidence type="ECO:0000256" key="8">
    <source>
        <dbReference type="SAM" id="Coils"/>
    </source>
</evidence>
<name>J6EXS9_TRIAS</name>
<evidence type="ECO:0000256" key="6">
    <source>
        <dbReference type="ARBA" id="ARBA00023136"/>
    </source>
</evidence>
<dbReference type="OrthoDB" id="3427at2759"/>
<dbReference type="KEGG" id="tasa:A1Q1_01363"/>
<accession>J6EXS9</accession>
<evidence type="ECO:0000256" key="2">
    <source>
        <dbReference type="ARBA" id="ARBA00007104"/>
    </source>
</evidence>
<dbReference type="RefSeq" id="XP_014179877.1">
    <property type="nucleotide sequence ID" value="XM_014324402.1"/>
</dbReference>
<dbReference type="EMBL" id="ALBS01000170">
    <property type="protein sequence ID" value="EJT49459.1"/>
    <property type="molecule type" value="Genomic_DNA"/>
</dbReference>
<reference evidence="12 13" key="1">
    <citation type="journal article" date="2012" name="Eukaryot. Cell">
        <title>Draft genome sequence of CBS 2479, the standard type strain of Trichosporon asahii.</title>
        <authorList>
            <person name="Yang R.Y."/>
            <person name="Li H.T."/>
            <person name="Zhu H."/>
            <person name="Zhou G.P."/>
            <person name="Wang M."/>
            <person name="Wang L."/>
        </authorList>
    </citation>
    <scope>NUCLEOTIDE SEQUENCE [LARGE SCALE GENOMIC DNA]</scope>
    <source>
        <strain evidence="13">ATCC 90039 / CBS 2479 / JCM 2466 / KCTC 7840 / NCYC 2677 / UAMH 7654</strain>
    </source>
</reference>
<comment type="similarity">
    <text evidence="2 7">Belongs to the EMP24/GP25L family.</text>
</comment>
<proteinExistence type="inferred from homology"/>
<evidence type="ECO:0000313" key="13">
    <source>
        <dbReference type="Proteomes" id="UP000002748"/>
    </source>
</evidence>
<evidence type="ECO:0000259" key="11">
    <source>
        <dbReference type="PROSITE" id="PS50866"/>
    </source>
</evidence>
<evidence type="ECO:0000256" key="9">
    <source>
        <dbReference type="SAM" id="Phobius"/>
    </source>
</evidence>
<comment type="caution">
    <text evidence="12">The sequence shown here is derived from an EMBL/GenBank/DDBJ whole genome shotgun (WGS) entry which is preliminary data.</text>
</comment>
<dbReference type="SMART" id="SM01190">
    <property type="entry name" value="EMP24_GP25L"/>
    <property type="match status" value="1"/>
</dbReference>
<sequence length="211" mass="23791">MKLTTFLLAAQVIGLAQALHFYFDSSEKRCFVEELPSDTVVEGKYGALVWDDGKQSWEADPGLQVRVNVEDLSSAQVVVNTKGPHTGTFTFSSHEAADHQICLSTEGVGSGHKHVKMYLDVNVGPSKHDKESDQRHIGTLAGKLNELNKKVADIQREQRYMREVEEQFRDLSEATNARAVWYCIAQIVVLVAAGVWQMRHLKVYFEDKKLR</sequence>
<keyword evidence="3 7" id="KW-0812">Transmembrane</keyword>
<evidence type="ECO:0000313" key="12">
    <source>
        <dbReference type="EMBL" id="EJT49459.1"/>
    </source>
</evidence>
<dbReference type="GeneID" id="25984877"/>
<comment type="subcellular location">
    <subcellularLocation>
        <location evidence="1 7">Membrane</location>
        <topology evidence="1 7">Single-pass type I membrane protein</topology>
    </subcellularLocation>
</comment>
<evidence type="ECO:0000256" key="10">
    <source>
        <dbReference type="SAM" id="SignalP"/>
    </source>
</evidence>
<gene>
    <name evidence="12" type="ORF">A1Q1_01363</name>
</gene>
<evidence type="ECO:0000256" key="7">
    <source>
        <dbReference type="RuleBase" id="RU003827"/>
    </source>
</evidence>
<feature type="signal peptide" evidence="10">
    <location>
        <begin position="1"/>
        <end position="18"/>
    </location>
</feature>